<gene>
    <name evidence="1" type="ordered locus">Nwi_1486</name>
</gene>
<dbReference type="eggNOG" id="COG3598">
    <property type="taxonomic scope" value="Bacteria"/>
</dbReference>
<organism evidence="1 2">
    <name type="scientific">Nitrobacter winogradskyi (strain ATCC 25391 / DSM 10237 / CIP 104748 / NCIMB 11846 / Nb-255)</name>
    <dbReference type="NCBI Taxonomy" id="323098"/>
    <lineage>
        <taxon>Bacteria</taxon>
        <taxon>Pseudomonadati</taxon>
        <taxon>Pseudomonadota</taxon>
        <taxon>Alphaproteobacteria</taxon>
        <taxon>Hyphomicrobiales</taxon>
        <taxon>Nitrobacteraceae</taxon>
        <taxon>Nitrobacter</taxon>
    </lineage>
</organism>
<evidence type="ECO:0000313" key="1">
    <source>
        <dbReference type="EMBL" id="ABA04747.1"/>
    </source>
</evidence>
<reference evidence="1 2" key="1">
    <citation type="journal article" date="2006" name="Appl. Environ. Microbiol.">
        <title>Genome sequence of the chemolithoautotrophic nitrite-oxidizing bacterium Nitrobacter winogradskyi Nb-255.</title>
        <authorList>
            <person name="Starkenburg S.R."/>
            <person name="Chain P.S."/>
            <person name="Sayavedra-Soto L.A."/>
            <person name="Hauser L."/>
            <person name="Land M.L."/>
            <person name="Larimer F.W."/>
            <person name="Malfatti S.A."/>
            <person name="Klotz M.G."/>
            <person name="Bottomley P.J."/>
            <person name="Arp D.J."/>
            <person name="Hickey W.J."/>
        </authorList>
    </citation>
    <scope>NUCLEOTIDE SEQUENCE [LARGE SCALE GENOMIC DNA]</scope>
    <source>
        <strain evidence="2">ATCC 25391 / DSM 10237 / CIP 104748 / NCIMB 11846 / Nb-255</strain>
    </source>
</reference>
<accession>Q3SSJ4</accession>
<proteinExistence type="predicted"/>
<sequence>MLMTHNTPQTADSASTFDRTTIRNHFWMLHHLAERANVPGKLVLCAIADKPLGLPPINQHFAIGDVDGMTAAAMAFQGTQYGVYDSRGLMRPDLPEGAKGTQADVVRTLAFTVDADSDHEGVATPHAPLMPNYIVESSKGNYQEVMILDRALPPAESKPLARALGELTGDKMCVPDISRIMRVPGTLNWPSTPKIKRGRSPDPQPVRVHKAWNSWTKVDDLLAVVAANVKPKTIKITAPVPDAVDGVSHDGIRYAEVVWYCQHMAKVWTPDDRETTPDDFELAKRIKLSFPGEDGLNAVLLLGWEDREDELRKRWWNPNDFKTEGENLLTLRGLKEVNWMFRHVIGCPYPPAPPFSPLPIGSPLPEGWRWTEDGRTERTAPSLPGGILPVFSAASLEGLPVPPRRWHVRDWIPAETVTLLYGDGGTGKSLIALQLLASTALGRPWLGRVVEKGACLFVTAEDSRDEVHRRLADIAREHSVPLSKMTDLHIVSLAGEDAILAAPDGRSSILIPTALFAALEAQCIALRPTFVVLDTLADLFGGNEIDRSQARQFIGLLRGLALKYDITILLLAHPSVSGMTRGTGSSGSTGWNNSVRSRLYFDRIRADDNSEPDPDARVLRSMKSNYGRVGEEIVLHWRRGVFVPDSITAGGLMAANDARNRADEVFLKMLALYDAESRGAVSPNPGSNYAPKLFAEHAGAQGLKSRALKDAMDRLLASKRIEAIMTGPPSRMRQHLIVSDRTYQLTKEPTNPIPTPCQPATNGVPTPLPTVPQTLPTPIPTGCYPNPHTPIALRAP</sequence>
<dbReference type="SUPFAM" id="SSF52540">
    <property type="entry name" value="P-loop containing nucleoside triphosphate hydrolases"/>
    <property type="match status" value="1"/>
</dbReference>
<dbReference type="Gene3D" id="3.40.50.300">
    <property type="entry name" value="P-loop containing nucleotide triphosphate hydrolases"/>
    <property type="match status" value="1"/>
</dbReference>
<dbReference type="HOGENOM" id="CLU_352962_0_0_5"/>
<dbReference type="InterPro" id="IPR027417">
    <property type="entry name" value="P-loop_NTPase"/>
</dbReference>
<keyword evidence="2" id="KW-1185">Reference proteome</keyword>
<dbReference type="Pfam" id="PF13481">
    <property type="entry name" value="AAA_25"/>
    <property type="match status" value="1"/>
</dbReference>
<dbReference type="KEGG" id="nwi:Nwi_1486"/>
<name>Q3SSJ4_NITWN</name>
<dbReference type="OrthoDB" id="1496333at2"/>
<dbReference type="Gene3D" id="3.30.70.1790">
    <property type="entry name" value="RepB DNA-primase, N-terminal domain"/>
    <property type="match status" value="1"/>
</dbReference>
<dbReference type="AlphaFoldDB" id="Q3SSJ4"/>
<dbReference type="EMBL" id="CP000115">
    <property type="protein sequence ID" value="ABA04747.1"/>
    <property type="molecule type" value="Genomic_DNA"/>
</dbReference>
<evidence type="ECO:0000313" key="2">
    <source>
        <dbReference type="Proteomes" id="UP000002531"/>
    </source>
</evidence>
<dbReference type="Proteomes" id="UP000002531">
    <property type="component" value="Chromosome"/>
</dbReference>
<dbReference type="STRING" id="323098.Nwi_1486"/>
<protein>
    <submittedName>
        <fullName evidence="1">RecA-family ATPase</fullName>
    </submittedName>
</protein>